<dbReference type="RefSeq" id="WP_155601201.1">
    <property type="nucleotide sequence ID" value="NZ_RCNR01000066.1"/>
</dbReference>
<dbReference type="Proteomes" id="UP000540519">
    <property type="component" value="Unassembled WGS sequence"/>
</dbReference>
<proteinExistence type="predicted"/>
<dbReference type="CDD" id="cd03677">
    <property type="entry name" value="MM_CoA_mutase_beta"/>
    <property type="match status" value="1"/>
</dbReference>
<dbReference type="PANTHER" id="PTHR48101:SF1">
    <property type="entry name" value="METHYLMALONYL-COA MUTASE, LARGE SUBUNIT"/>
    <property type="match status" value="1"/>
</dbReference>
<dbReference type="GO" id="GO:0031419">
    <property type="term" value="F:cobalamin binding"/>
    <property type="evidence" value="ECO:0007669"/>
    <property type="project" value="InterPro"/>
</dbReference>
<dbReference type="InterPro" id="IPR016176">
    <property type="entry name" value="Cbl-dep_enz_cat"/>
</dbReference>
<dbReference type="Pfam" id="PF01642">
    <property type="entry name" value="MM_CoA_mutase"/>
    <property type="match status" value="1"/>
</dbReference>
<dbReference type="EMBL" id="RCNR01000066">
    <property type="protein sequence ID" value="MUH38090.1"/>
    <property type="molecule type" value="Genomic_DNA"/>
</dbReference>
<accession>A0A7X3D3Z6</accession>
<dbReference type="OrthoDB" id="9762378at2"/>
<name>A0A7X3D3Z6_9FLAO</name>
<gene>
    <name evidence="2" type="ORF">D9O36_19730</name>
</gene>
<dbReference type="AlphaFoldDB" id="A0A7X3D3Z6"/>
<keyword evidence="3" id="KW-1185">Reference proteome</keyword>
<dbReference type="GO" id="GO:0016866">
    <property type="term" value="F:intramolecular transferase activity"/>
    <property type="evidence" value="ECO:0007669"/>
    <property type="project" value="InterPro"/>
</dbReference>
<dbReference type="InterPro" id="IPR006099">
    <property type="entry name" value="MeMalonylCoA_mutase_a/b_cat"/>
</dbReference>
<dbReference type="Gene3D" id="3.20.20.240">
    <property type="entry name" value="Methylmalonyl-CoA mutase"/>
    <property type="match status" value="1"/>
</dbReference>
<reference evidence="2 3" key="1">
    <citation type="journal article" date="2019" name="Mar. Drugs">
        <title>Comparative Genomics and CAZyme Genome Repertoires of Marine Zobellia amurskyensis KMM 3526(T) and Zobellia laminariae KMM 3676(T).</title>
        <authorList>
            <person name="Chernysheva N."/>
            <person name="Bystritskaya E."/>
            <person name="Stenkova A."/>
            <person name="Golovkin I."/>
            <person name="Nedashkovskaya O."/>
            <person name="Isaeva M."/>
        </authorList>
    </citation>
    <scope>NUCLEOTIDE SEQUENCE [LARGE SCALE GENOMIC DNA]</scope>
    <source>
        <strain evidence="2 3">KMM 3526</strain>
    </source>
</reference>
<comment type="caution">
    <text evidence="2">The sequence shown here is derived from an EMBL/GenBank/DDBJ whole genome shotgun (WGS) entry which is preliminary data.</text>
</comment>
<evidence type="ECO:0000259" key="1">
    <source>
        <dbReference type="Pfam" id="PF01642"/>
    </source>
</evidence>
<organism evidence="2 3">
    <name type="scientific">Zobellia amurskyensis</name>
    <dbReference type="NCBI Taxonomy" id="248905"/>
    <lineage>
        <taxon>Bacteria</taxon>
        <taxon>Pseudomonadati</taxon>
        <taxon>Bacteroidota</taxon>
        <taxon>Flavobacteriia</taxon>
        <taxon>Flavobacteriales</taxon>
        <taxon>Flavobacteriaceae</taxon>
        <taxon>Zobellia</taxon>
    </lineage>
</organism>
<evidence type="ECO:0000313" key="2">
    <source>
        <dbReference type="EMBL" id="MUH38090.1"/>
    </source>
</evidence>
<evidence type="ECO:0000313" key="3">
    <source>
        <dbReference type="Proteomes" id="UP000540519"/>
    </source>
</evidence>
<sequence length="462" mass="52511">MKQKLFDDFKKVSAKAWKQNIQYELKGADYNQNLVWESPEGIKVKPFYHADDFQDHAHPVIEKQGPWKITQHIPVGDIPTANQNVLKALKGGAETIVFTLPSAAIDYKLLLANIDTQNIPIRCEFKNVSTADIEKLVDSTSAETGGISFQIDPIGQLARTGNWFTNMAEDLQLTHTLLQTPTSKEHKTCISIDAALYQNAGGTMVQQLAYALAHANEYLNWFGSSMETITFKVAVGSNYFFEIAKIRALRRLWKLLSAEYGIVSDCQIEAVPSKRNKTLYDYNMNMIRTTTECMAAILGGTDRVCNLNYDFIYHKNNAFAERIARNQLLLLKEESYFNKVQNPAAGAYYIENLTDQLAEKALLLFKDIEANGGFLKQLKYHIVHKKLKESAQKEQERFNASQEILVGSNAYTNGNENMKDQLEVHPFVTPRKVKTLIEPILERRLSETLEKERLKTEGWQGR</sequence>
<feature type="domain" description="Methylmalonyl-CoA mutase alpha/beta chain catalytic" evidence="1">
    <location>
        <begin position="148"/>
        <end position="436"/>
    </location>
</feature>
<dbReference type="PANTHER" id="PTHR48101">
    <property type="entry name" value="METHYLMALONYL-COA MUTASE, MITOCHONDRIAL-RELATED"/>
    <property type="match status" value="1"/>
</dbReference>
<dbReference type="SUPFAM" id="SSF51703">
    <property type="entry name" value="Cobalamin (vitamin B12)-dependent enzymes"/>
    <property type="match status" value="1"/>
</dbReference>
<protein>
    <submittedName>
        <fullName evidence="2">Methylmalonyl-CoA mutase</fullName>
    </submittedName>
</protein>